<protein>
    <submittedName>
        <fullName evidence="1">Uncharacterized protein</fullName>
    </submittedName>
</protein>
<dbReference type="HOGENOM" id="CLU_3142996_0_0_1"/>
<dbReference type="EMBL" id="GG697334">
    <property type="protein sequence ID" value="EFQ26314.1"/>
    <property type="molecule type" value="Genomic_DNA"/>
</dbReference>
<organism evidence="2">
    <name type="scientific">Colletotrichum graminicola (strain M1.001 / M2 / FGSC 10212)</name>
    <name type="common">Maize anthracnose fungus</name>
    <name type="synonym">Glomerella graminicola</name>
    <dbReference type="NCBI Taxonomy" id="645133"/>
    <lineage>
        <taxon>Eukaryota</taxon>
        <taxon>Fungi</taxon>
        <taxon>Dikarya</taxon>
        <taxon>Ascomycota</taxon>
        <taxon>Pezizomycotina</taxon>
        <taxon>Sordariomycetes</taxon>
        <taxon>Hypocreomycetidae</taxon>
        <taxon>Glomerellales</taxon>
        <taxon>Glomerellaceae</taxon>
        <taxon>Colletotrichum</taxon>
        <taxon>Colletotrichum graminicola species complex</taxon>
    </lineage>
</organism>
<accession>E3Q666</accession>
<dbReference type="AlphaFoldDB" id="E3Q666"/>
<proteinExistence type="predicted"/>
<evidence type="ECO:0000313" key="1">
    <source>
        <dbReference type="EMBL" id="EFQ26314.1"/>
    </source>
</evidence>
<dbReference type="VEuPathDB" id="FungiDB:GLRG_01458"/>
<sequence>MSFFSHNAFSSKPAASPGVRGFVGCLWPGLRAGLSQDSGRHGSPTGLSG</sequence>
<name>E3Q666_COLGM</name>
<dbReference type="GeneID" id="24406823"/>
<gene>
    <name evidence="1" type="ORF">GLRG_01458</name>
</gene>
<evidence type="ECO:0000313" key="2">
    <source>
        <dbReference type="Proteomes" id="UP000008782"/>
    </source>
</evidence>
<keyword evidence="2" id="KW-1185">Reference proteome</keyword>
<dbReference type="Proteomes" id="UP000008782">
    <property type="component" value="Unassembled WGS sequence"/>
</dbReference>
<reference evidence="2" key="1">
    <citation type="journal article" date="2012" name="Nat. Genet.">
        <title>Lifestyle transitions in plant pathogenic Colletotrichum fungi deciphered by genome and transcriptome analyses.</title>
        <authorList>
            <person name="O'Connell R.J."/>
            <person name="Thon M.R."/>
            <person name="Hacquard S."/>
            <person name="Amyotte S.G."/>
            <person name="Kleemann J."/>
            <person name="Torres M.F."/>
            <person name="Damm U."/>
            <person name="Buiate E.A."/>
            <person name="Epstein L."/>
            <person name="Alkan N."/>
            <person name="Altmueller J."/>
            <person name="Alvarado-Balderrama L."/>
            <person name="Bauser C.A."/>
            <person name="Becker C."/>
            <person name="Birren B.W."/>
            <person name="Chen Z."/>
            <person name="Choi J."/>
            <person name="Crouch J.A."/>
            <person name="Duvick J.P."/>
            <person name="Farman M.A."/>
            <person name="Gan P."/>
            <person name="Heiman D."/>
            <person name="Henrissat B."/>
            <person name="Howard R.J."/>
            <person name="Kabbage M."/>
            <person name="Koch C."/>
            <person name="Kracher B."/>
            <person name="Kubo Y."/>
            <person name="Law A.D."/>
            <person name="Lebrun M.-H."/>
            <person name="Lee Y.-H."/>
            <person name="Miyara I."/>
            <person name="Moore N."/>
            <person name="Neumann U."/>
            <person name="Nordstroem K."/>
            <person name="Panaccione D.G."/>
            <person name="Panstruga R."/>
            <person name="Place M."/>
            <person name="Proctor R.H."/>
            <person name="Prusky D."/>
            <person name="Rech G."/>
            <person name="Reinhardt R."/>
            <person name="Rollins J.A."/>
            <person name="Rounsley S."/>
            <person name="Schardl C.L."/>
            <person name="Schwartz D.C."/>
            <person name="Shenoy N."/>
            <person name="Shirasu K."/>
            <person name="Sikhakolli U.R."/>
            <person name="Stueber K."/>
            <person name="Sukno S.A."/>
            <person name="Sweigard J.A."/>
            <person name="Takano Y."/>
            <person name="Takahara H."/>
            <person name="Trail F."/>
            <person name="van der Does H.C."/>
            <person name="Voll L.M."/>
            <person name="Will I."/>
            <person name="Young S."/>
            <person name="Zeng Q."/>
            <person name="Zhang J."/>
            <person name="Zhou S."/>
            <person name="Dickman M.B."/>
            <person name="Schulze-Lefert P."/>
            <person name="Ver Loren van Themaat E."/>
            <person name="Ma L.-J."/>
            <person name="Vaillancourt L.J."/>
        </authorList>
    </citation>
    <scope>NUCLEOTIDE SEQUENCE [LARGE SCALE GENOMIC DNA]</scope>
    <source>
        <strain evidence="2">M1.001 / M2 / FGSC 10212</strain>
    </source>
</reference>
<dbReference type="RefSeq" id="XP_008090334.1">
    <property type="nucleotide sequence ID" value="XM_008092143.1"/>
</dbReference>